<keyword evidence="2" id="KW-1185">Reference proteome</keyword>
<sequence length="45" mass="5375">MINVCKCKQIVFTMCVCLLGWLPFCGQDGKRSDRFRVVWFCQWID</sequence>
<name>A0ABX5YM38_9PLAN</name>
<proteinExistence type="predicted"/>
<reference evidence="1 2" key="1">
    <citation type="submission" date="2019-08" db="EMBL/GenBank/DDBJ databases">
        <title>Deep-cultivation of Planctomycetes and their phenomic and genomic characterization uncovers novel biology.</title>
        <authorList>
            <person name="Wiegand S."/>
            <person name="Jogler M."/>
            <person name="Boedeker C."/>
            <person name="Pinto D."/>
            <person name="Vollmers J."/>
            <person name="Rivas-Marin E."/>
            <person name="Kohn T."/>
            <person name="Peeters S.H."/>
            <person name="Heuer A."/>
            <person name="Rast P."/>
            <person name="Oberbeckmann S."/>
            <person name="Bunk B."/>
            <person name="Jeske O."/>
            <person name="Meyerdierks A."/>
            <person name="Storesund J.E."/>
            <person name="Kallscheuer N."/>
            <person name="Luecker S."/>
            <person name="Lage O.M."/>
            <person name="Pohl T."/>
            <person name="Merkel B.J."/>
            <person name="Hornburger P."/>
            <person name="Mueller R.-W."/>
            <person name="Bruemmer F."/>
            <person name="Labrenz M."/>
            <person name="Spormann A.M."/>
            <person name="Op den Camp H."/>
            <person name="Overmann J."/>
            <person name="Amann R."/>
            <person name="Jetten M.S.M."/>
            <person name="Mascher T."/>
            <person name="Medema M.H."/>
            <person name="Devos D.P."/>
            <person name="Kaster A.-K."/>
            <person name="Ovreas L."/>
            <person name="Rohde M."/>
            <person name="Galperin M.Y."/>
            <person name="Jogler C."/>
        </authorList>
    </citation>
    <scope>NUCLEOTIDE SEQUENCE [LARGE SCALE GENOMIC DNA]</scope>
    <source>
        <strain evidence="1 2">DSM 8797</strain>
    </source>
</reference>
<gene>
    <name evidence="1" type="ORF">GmarT_26690</name>
</gene>
<protein>
    <submittedName>
        <fullName evidence="1">Uncharacterized protein</fullName>
    </submittedName>
</protein>
<dbReference type="Proteomes" id="UP000322887">
    <property type="component" value="Chromosome"/>
</dbReference>
<accession>A0ABX5YM38</accession>
<dbReference type="EMBL" id="CP042910">
    <property type="protein sequence ID" value="QEG16801.1"/>
    <property type="molecule type" value="Genomic_DNA"/>
</dbReference>
<organism evidence="1 2">
    <name type="scientific">Gimesia maris</name>
    <dbReference type="NCBI Taxonomy" id="122"/>
    <lineage>
        <taxon>Bacteria</taxon>
        <taxon>Pseudomonadati</taxon>
        <taxon>Planctomycetota</taxon>
        <taxon>Planctomycetia</taxon>
        <taxon>Planctomycetales</taxon>
        <taxon>Planctomycetaceae</taxon>
        <taxon>Gimesia</taxon>
    </lineage>
</organism>
<evidence type="ECO:0000313" key="2">
    <source>
        <dbReference type="Proteomes" id="UP000322887"/>
    </source>
</evidence>
<evidence type="ECO:0000313" key="1">
    <source>
        <dbReference type="EMBL" id="QEG16801.1"/>
    </source>
</evidence>